<dbReference type="Gene3D" id="3.90.980.10">
    <property type="entry name" value="DNA primase, catalytic core, N-terminal domain"/>
    <property type="match status" value="1"/>
</dbReference>
<dbReference type="CDD" id="cd01029">
    <property type="entry name" value="TOPRIM_primases"/>
    <property type="match status" value="1"/>
</dbReference>
<keyword evidence="2" id="KW-0863">Zinc-finger</keyword>
<proteinExistence type="predicted"/>
<accession>A0A6J5Q3V5</accession>
<feature type="domain" description="Zinc finger CHC2-type" evidence="4">
    <location>
        <begin position="4"/>
        <end position="76"/>
    </location>
</feature>
<dbReference type="SUPFAM" id="SSF56731">
    <property type="entry name" value="DNA primase core"/>
    <property type="match status" value="1"/>
</dbReference>
<dbReference type="PANTHER" id="PTHR30313">
    <property type="entry name" value="DNA PRIMASE"/>
    <property type="match status" value="1"/>
</dbReference>
<dbReference type="EMBL" id="LR796957">
    <property type="protein sequence ID" value="CAB4178092.1"/>
    <property type="molecule type" value="Genomic_DNA"/>
</dbReference>
<dbReference type="Gene3D" id="3.90.580.10">
    <property type="entry name" value="Zinc finger, CHC2-type domain"/>
    <property type="match status" value="1"/>
</dbReference>
<organism evidence="5">
    <name type="scientific">uncultured Caudovirales phage</name>
    <dbReference type="NCBI Taxonomy" id="2100421"/>
    <lineage>
        <taxon>Viruses</taxon>
        <taxon>Duplodnaviria</taxon>
        <taxon>Heunggongvirae</taxon>
        <taxon>Uroviricota</taxon>
        <taxon>Caudoviricetes</taxon>
        <taxon>Peduoviridae</taxon>
        <taxon>Maltschvirus</taxon>
        <taxon>Maltschvirus maltsch</taxon>
    </lineage>
</organism>
<dbReference type="PANTHER" id="PTHR30313:SF2">
    <property type="entry name" value="DNA PRIMASE"/>
    <property type="match status" value="1"/>
</dbReference>
<evidence type="ECO:0000313" key="5">
    <source>
        <dbReference type="EMBL" id="CAB4178092.1"/>
    </source>
</evidence>
<name>A0A6J5Q3V5_9CAUD</name>
<dbReference type="GO" id="GO:0003677">
    <property type="term" value="F:DNA binding"/>
    <property type="evidence" value="ECO:0007669"/>
    <property type="project" value="InterPro"/>
</dbReference>
<dbReference type="SUPFAM" id="SSF57783">
    <property type="entry name" value="Zinc beta-ribbon"/>
    <property type="match status" value="1"/>
</dbReference>
<dbReference type="InterPro" id="IPR034154">
    <property type="entry name" value="TOPRIM_DnaG/twinkle"/>
</dbReference>
<reference evidence="5" key="1">
    <citation type="submission" date="2020-05" db="EMBL/GenBank/DDBJ databases">
        <authorList>
            <person name="Chiriac C."/>
            <person name="Salcher M."/>
            <person name="Ghai R."/>
            <person name="Kavagutti S V."/>
        </authorList>
    </citation>
    <scope>NUCLEOTIDE SEQUENCE</scope>
</reference>
<dbReference type="GO" id="GO:0008270">
    <property type="term" value="F:zinc ion binding"/>
    <property type="evidence" value="ECO:0007669"/>
    <property type="project" value="UniProtKB-KW"/>
</dbReference>
<dbReference type="InterPro" id="IPR037068">
    <property type="entry name" value="DNA_primase_core_N_sf"/>
</dbReference>
<sequence length="947" mass="108027">MSIIDSVLQRITSGEIMSILGGEFSHQGHNYCGKCPSGHDSKSGRSFMINTLDPTFTCFNCGAHGNYIHAVELMRHKSSSAGRGFTENFKETLLFLAERYGLRNDNGHIKKDESVLNIIDMCIEFYASSLNTDVAAELMSRYGWDSDFIKSERMGYGAKCPSSVLLEFYSVSELLESGLFNKTKSGGVFHIYQDRIVFPYSIGGRARYSIGRKTDKTTWFGDGEPPKYFKQYTKKADRDWVSDQVQNIIIKCGRDTEEVFITEGIADYLQLKRHGLNSMSAVTVQFKKEHYEQVIEFCRTFRRVYICNDSDDNQAGQKGAARIAAKLVESGILPFIVELPMAGDKMDVAEYVRDYGINAFITLKNSSRSSLEHALLSIPNNTDKLRLSDSLSDILESLSFMPDEIIHAFIYEKIKNHFSLSRMVPFMNQIRKKVMDIKKARVQARSSEIFNDSANDLSVISSGQDYLDGRLHYTVTHPELLVDEAGCKRVFNKVFVVNSDRVIKEVIDGQIITDSLILARKLNPEFKSDRWRFNNSEYSVNSFINKKIEVTPQEVYSRIKTYFDKYIYFKNPNISSHLAIVIMTSYHYMCFHSVGYIHLWAEKRSGKTTALEIMSELGFNARMSSSISDAAIFRLIEMYRPLLLIDEAENLNPTAKQRENSTSERLELFKSGYKKTGSATRCEGQNNVVTDFSNYCIKGFSSIKTLDSTLEDRTITHEFKRMPGDIKRDSFIPANHMDDFNELRDMLHVYGLMYSKDVEKIYNSLSDRDAVLSENKVVHRTREIWAAYLSVALLVDGDSGTTDVFMHQISLARASTETRDAFSGDGGKPIQLIEMFYVWASKEQDKLLDGSSNKNIYMKDVIIDSFIKTTKESDKDDEWGFISYNYLKGVMRRYHIIDKDSELQRVQIANVRGAALVVPLDKIQEALATYKPDSEFAKKLEEEVDID</sequence>
<protein>
    <submittedName>
        <fullName evidence="5">Archaeal primase DnaG/twinkle, TOPRIM domain</fullName>
    </submittedName>
</protein>
<dbReference type="InterPro" id="IPR050219">
    <property type="entry name" value="DnaG_primase"/>
</dbReference>
<keyword evidence="3" id="KW-0862">Zinc</keyword>
<dbReference type="Pfam" id="PF13155">
    <property type="entry name" value="Toprim_2"/>
    <property type="match status" value="1"/>
</dbReference>
<evidence type="ECO:0000256" key="2">
    <source>
        <dbReference type="ARBA" id="ARBA00022771"/>
    </source>
</evidence>
<dbReference type="InterPro" id="IPR036977">
    <property type="entry name" value="DNA_primase_Znf_CHC2"/>
</dbReference>
<keyword evidence="1" id="KW-0479">Metal-binding</keyword>
<evidence type="ECO:0000259" key="4">
    <source>
        <dbReference type="Pfam" id="PF01807"/>
    </source>
</evidence>
<dbReference type="InterPro" id="IPR002694">
    <property type="entry name" value="Znf_CHC2"/>
</dbReference>
<dbReference type="Pfam" id="PF01807">
    <property type="entry name" value="Zn_ribbon_DnaG"/>
    <property type="match status" value="1"/>
</dbReference>
<evidence type="ECO:0000256" key="1">
    <source>
        <dbReference type="ARBA" id="ARBA00022723"/>
    </source>
</evidence>
<evidence type="ECO:0000256" key="3">
    <source>
        <dbReference type="ARBA" id="ARBA00022833"/>
    </source>
</evidence>
<dbReference type="GO" id="GO:0003899">
    <property type="term" value="F:DNA-directed RNA polymerase activity"/>
    <property type="evidence" value="ECO:0007669"/>
    <property type="project" value="InterPro"/>
</dbReference>
<gene>
    <name evidence="5" type="ORF">UFOVP1009_33</name>
</gene>
<dbReference type="Gene3D" id="3.40.1360.10">
    <property type="match status" value="1"/>
</dbReference>
<dbReference type="GO" id="GO:0006269">
    <property type="term" value="P:DNA replication, synthesis of primer"/>
    <property type="evidence" value="ECO:0007669"/>
    <property type="project" value="TreeGrafter"/>
</dbReference>